<accession>A0A6G6GKG1</accession>
<keyword evidence="3" id="KW-1185">Reference proteome</keyword>
<dbReference type="AlphaFoldDB" id="A0A6G6GKG1"/>
<evidence type="ECO:0000259" key="1">
    <source>
        <dbReference type="Pfam" id="PF09832"/>
    </source>
</evidence>
<dbReference type="EMBL" id="CP049057">
    <property type="protein sequence ID" value="QIE59065.1"/>
    <property type="molecule type" value="Genomic_DNA"/>
</dbReference>
<organism evidence="2 3">
    <name type="scientific">Rasiella rasia</name>
    <dbReference type="NCBI Taxonomy" id="2744027"/>
    <lineage>
        <taxon>Bacteria</taxon>
        <taxon>Pseudomonadati</taxon>
        <taxon>Bacteroidota</taxon>
        <taxon>Flavobacteriia</taxon>
        <taxon>Flavobacteriales</taxon>
        <taxon>Flavobacteriaceae</taxon>
        <taxon>Rasiella</taxon>
    </lineage>
</organism>
<evidence type="ECO:0000313" key="3">
    <source>
        <dbReference type="Proteomes" id="UP000505306"/>
    </source>
</evidence>
<dbReference type="KEGG" id="mgel:G5B37_05670"/>
<feature type="domain" description="DUF2059" evidence="1">
    <location>
        <begin position="87"/>
        <end position="117"/>
    </location>
</feature>
<reference evidence="2 3" key="1">
    <citation type="submission" date="2020-02" db="EMBL/GenBank/DDBJ databases">
        <title>Complete genome sequence of Flavobacteriaceae bacterium.</title>
        <authorList>
            <person name="Kim S.-J."/>
            <person name="Kim Y.-S."/>
            <person name="Kim K.-H."/>
        </authorList>
    </citation>
    <scope>NUCLEOTIDE SEQUENCE [LARGE SCALE GENOMIC DNA]</scope>
    <source>
        <strain evidence="2 3">RR4-40</strain>
    </source>
</reference>
<dbReference type="RefSeq" id="WP_164679095.1">
    <property type="nucleotide sequence ID" value="NZ_CP049057.1"/>
</dbReference>
<sequence>MNIGRLFLTLFFTLSFIVCAFGQNFQEKIGEYLLINGTHTQYSNAYDQMFEMLERQFSNENVPSSLWEELKKNKEVEVNNVLTLLGAAYQKNFTETDISEMLAFYKSEAGRQLVVDANTLSENQRAEVSQFFGSEVGQKIASVQKELAADVSQVSEFWSRDLFKATTEKLSAKGYHLPH</sequence>
<name>A0A6G6GKG1_9FLAO</name>
<proteinExistence type="predicted"/>
<evidence type="ECO:0000313" key="2">
    <source>
        <dbReference type="EMBL" id="QIE59065.1"/>
    </source>
</evidence>
<dbReference type="InterPro" id="IPR018637">
    <property type="entry name" value="DUF2059"/>
</dbReference>
<dbReference type="Pfam" id="PF09832">
    <property type="entry name" value="DUF2059"/>
    <property type="match status" value="1"/>
</dbReference>
<gene>
    <name evidence="2" type="ORF">G5B37_05670</name>
</gene>
<protein>
    <submittedName>
        <fullName evidence="2">DUF2059 domain-containing protein</fullName>
    </submittedName>
</protein>
<dbReference type="Proteomes" id="UP000505306">
    <property type="component" value="Chromosome"/>
</dbReference>